<feature type="transmembrane region" description="Helical" evidence="2">
    <location>
        <begin position="20"/>
        <end position="39"/>
    </location>
</feature>
<evidence type="ECO:0000256" key="2">
    <source>
        <dbReference type="SAM" id="Phobius"/>
    </source>
</evidence>
<evidence type="ECO:0000313" key="3">
    <source>
        <dbReference type="EMBL" id="GEW65282.1"/>
    </source>
</evidence>
<comment type="caution">
    <text evidence="3">The sequence shown here is derived from an EMBL/GenBank/DDBJ whole genome shotgun (WGS) entry which is preliminary data.</text>
</comment>
<dbReference type="EMBL" id="BKCJ010067724">
    <property type="protein sequence ID" value="GEW65282.1"/>
    <property type="molecule type" value="Genomic_DNA"/>
</dbReference>
<feature type="region of interest" description="Disordered" evidence="1">
    <location>
        <begin position="184"/>
        <end position="209"/>
    </location>
</feature>
<accession>A0A699GYJ0</accession>
<evidence type="ECO:0000256" key="1">
    <source>
        <dbReference type="SAM" id="MobiDB-lite"/>
    </source>
</evidence>
<organism evidence="3">
    <name type="scientific">Tanacetum cinerariifolium</name>
    <name type="common">Dalmatian daisy</name>
    <name type="synonym">Chrysanthemum cinerariifolium</name>
    <dbReference type="NCBI Taxonomy" id="118510"/>
    <lineage>
        <taxon>Eukaryota</taxon>
        <taxon>Viridiplantae</taxon>
        <taxon>Streptophyta</taxon>
        <taxon>Embryophyta</taxon>
        <taxon>Tracheophyta</taxon>
        <taxon>Spermatophyta</taxon>
        <taxon>Magnoliopsida</taxon>
        <taxon>eudicotyledons</taxon>
        <taxon>Gunneridae</taxon>
        <taxon>Pentapetalae</taxon>
        <taxon>asterids</taxon>
        <taxon>campanulids</taxon>
        <taxon>Asterales</taxon>
        <taxon>Asteraceae</taxon>
        <taxon>Asteroideae</taxon>
        <taxon>Anthemideae</taxon>
        <taxon>Anthemidinae</taxon>
        <taxon>Tanacetum</taxon>
    </lineage>
</organism>
<name>A0A699GYJ0_TANCI</name>
<gene>
    <name evidence="3" type="ORF">Tci_237258</name>
</gene>
<proteinExistence type="predicted"/>
<protein>
    <submittedName>
        <fullName evidence="3">Uncharacterized protein</fullName>
    </submittedName>
</protein>
<sequence length="209" mass="24116">MELITLQDLCCSSSPLKFDFYGSVLVFVDTAYWILFPLWSSVRCMHRYDVSSLMDTAYWLSEQTVRKVPDIEDTIKFMLDTKEFTYTVDIFRVTLHLPVETPENLFKFPDIPQRVDKDYRFIKDDTPLISVYTTGNVLVRGMLIPDAFLTEEICATNDFKEYEMVFVGVDVPMNQLQLVVSTQGTHMSTPRAHRTPTISTASPLGKKRE</sequence>
<reference evidence="3" key="1">
    <citation type="journal article" date="2019" name="Sci. Rep.">
        <title>Draft genome of Tanacetum cinerariifolium, the natural source of mosquito coil.</title>
        <authorList>
            <person name="Yamashiro T."/>
            <person name="Shiraishi A."/>
            <person name="Satake H."/>
            <person name="Nakayama K."/>
        </authorList>
    </citation>
    <scope>NUCLEOTIDE SEQUENCE</scope>
</reference>
<keyword evidence="2" id="KW-1133">Transmembrane helix</keyword>
<keyword evidence="2" id="KW-0812">Transmembrane</keyword>
<keyword evidence="2" id="KW-0472">Membrane</keyword>
<dbReference type="AlphaFoldDB" id="A0A699GYJ0"/>